<sequence length="231" mass="26057">MSTRRGFTLVELLVVIAIIGVLVALLLPAVQAARSAARRTECANNLKQIGLAFHLFLEDNQGRFPRSSHSAFAHREFQWGQRIAPYLDPTVEPALGPLPDALMRQSFRCPEDDRDNLQLWSYGKNVWFELTSVETGNVEGVREGPTYHRLRSIESTSRTVMVGELLSDSTTDHIMAHFWRLGGAPEVAFDRHQGVSNYLWVDGHVSSHLLNETFDMEQSIDRWDPGMAGLR</sequence>
<dbReference type="KEGG" id="amuc:Pan181_04270"/>
<evidence type="ECO:0000313" key="2">
    <source>
        <dbReference type="EMBL" id="QDU54247.1"/>
    </source>
</evidence>
<proteinExistence type="predicted"/>
<dbReference type="InterPro" id="IPR012902">
    <property type="entry name" value="N_methyl_site"/>
</dbReference>
<dbReference type="Proteomes" id="UP000315750">
    <property type="component" value="Chromosome"/>
</dbReference>
<accession>A0A518AHP4</accession>
<organism evidence="2 3">
    <name type="scientific">Aeoliella mucimassa</name>
    <dbReference type="NCBI Taxonomy" id="2527972"/>
    <lineage>
        <taxon>Bacteria</taxon>
        <taxon>Pseudomonadati</taxon>
        <taxon>Planctomycetota</taxon>
        <taxon>Planctomycetia</taxon>
        <taxon>Pirellulales</taxon>
        <taxon>Lacipirellulaceae</taxon>
        <taxon>Aeoliella</taxon>
    </lineage>
</organism>
<gene>
    <name evidence="2" type="primary">pulG_1</name>
    <name evidence="2" type="ORF">Pan181_04270</name>
</gene>
<name>A0A518AHP4_9BACT</name>
<dbReference type="InterPro" id="IPR011453">
    <property type="entry name" value="DUF1559"/>
</dbReference>
<dbReference type="NCBIfam" id="TIGR02532">
    <property type="entry name" value="IV_pilin_GFxxxE"/>
    <property type="match status" value="1"/>
</dbReference>
<protein>
    <submittedName>
        <fullName evidence="2">Type II secretion system protein G</fullName>
    </submittedName>
</protein>
<dbReference type="PANTHER" id="PTHR30093">
    <property type="entry name" value="GENERAL SECRETION PATHWAY PROTEIN G"/>
    <property type="match status" value="1"/>
</dbReference>
<dbReference type="RefSeq" id="WP_145245254.1">
    <property type="nucleotide sequence ID" value="NZ_CP036278.1"/>
</dbReference>
<dbReference type="OrthoDB" id="267378at2"/>
<dbReference type="EMBL" id="CP036278">
    <property type="protein sequence ID" value="QDU54247.1"/>
    <property type="molecule type" value="Genomic_DNA"/>
</dbReference>
<evidence type="ECO:0000259" key="1">
    <source>
        <dbReference type="Pfam" id="PF07596"/>
    </source>
</evidence>
<dbReference type="AlphaFoldDB" id="A0A518AHP4"/>
<reference evidence="2 3" key="1">
    <citation type="submission" date="2019-02" db="EMBL/GenBank/DDBJ databases">
        <title>Deep-cultivation of Planctomycetes and their phenomic and genomic characterization uncovers novel biology.</title>
        <authorList>
            <person name="Wiegand S."/>
            <person name="Jogler M."/>
            <person name="Boedeker C."/>
            <person name="Pinto D."/>
            <person name="Vollmers J."/>
            <person name="Rivas-Marin E."/>
            <person name="Kohn T."/>
            <person name="Peeters S.H."/>
            <person name="Heuer A."/>
            <person name="Rast P."/>
            <person name="Oberbeckmann S."/>
            <person name="Bunk B."/>
            <person name="Jeske O."/>
            <person name="Meyerdierks A."/>
            <person name="Storesund J.E."/>
            <person name="Kallscheuer N."/>
            <person name="Luecker S."/>
            <person name="Lage O.M."/>
            <person name="Pohl T."/>
            <person name="Merkel B.J."/>
            <person name="Hornburger P."/>
            <person name="Mueller R.-W."/>
            <person name="Bruemmer F."/>
            <person name="Labrenz M."/>
            <person name="Spormann A.M."/>
            <person name="Op den Camp H."/>
            <person name="Overmann J."/>
            <person name="Amann R."/>
            <person name="Jetten M.S.M."/>
            <person name="Mascher T."/>
            <person name="Medema M.H."/>
            <person name="Devos D.P."/>
            <person name="Kaster A.-K."/>
            <person name="Ovreas L."/>
            <person name="Rohde M."/>
            <person name="Galperin M.Y."/>
            <person name="Jogler C."/>
        </authorList>
    </citation>
    <scope>NUCLEOTIDE SEQUENCE [LARGE SCALE GENOMIC DNA]</scope>
    <source>
        <strain evidence="2 3">Pan181</strain>
    </source>
</reference>
<dbReference type="Pfam" id="PF07963">
    <property type="entry name" value="N_methyl"/>
    <property type="match status" value="1"/>
</dbReference>
<dbReference type="SUPFAM" id="SSF54523">
    <property type="entry name" value="Pili subunits"/>
    <property type="match status" value="1"/>
</dbReference>
<dbReference type="InterPro" id="IPR027558">
    <property type="entry name" value="Pre_pil_HX9DG_C"/>
</dbReference>
<dbReference type="InterPro" id="IPR045584">
    <property type="entry name" value="Pilin-like"/>
</dbReference>
<dbReference type="PROSITE" id="PS00409">
    <property type="entry name" value="PROKAR_NTER_METHYL"/>
    <property type="match status" value="1"/>
</dbReference>
<feature type="domain" description="DUF1559" evidence="1">
    <location>
        <begin position="31"/>
        <end position="89"/>
    </location>
</feature>
<dbReference type="Gene3D" id="3.30.700.10">
    <property type="entry name" value="Glycoprotein, Type 4 Pilin"/>
    <property type="match status" value="1"/>
</dbReference>
<dbReference type="PANTHER" id="PTHR30093:SF2">
    <property type="entry name" value="TYPE II SECRETION SYSTEM PROTEIN H"/>
    <property type="match status" value="1"/>
</dbReference>
<dbReference type="Pfam" id="PF07596">
    <property type="entry name" value="SBP_bac_10"/>
    <property type="match status" value="1"/>
</dbReference>
<evidence type="ECO:0000313" key="3">
    <source>
        <dbReference type="Proteomes" id="UP000315750"/>
    </source>
</evidence>
<dbReference type="NCBIfam" id="TIGR04294">
    <property type="entry name" value="pre_pil_HX9DG"/>
    <property type="match status" value="1"/>
</dbReference>
<keyword evidence="3" id="KW-1185">Reference proteome</keyword>